<feature type="signal peptide" evidence="1">
    <location>
        <begin position="1"/>
        <end position="23"/>
    </location>
</feature>
<dbReference type="AlphaFoldDB" id="A0A8C4XTT0"/>
<reference evidence="2" key="1">
    <citation type="submission" date="2025-08" db="UniProtKB">
        <authorList>
            <consortium name="Ensembl"/>
        </authorList>
    </citation>
    <scope>IDENTIFICATION</scope>
</reference>
<organism evidence="2 3">
    <name type="scientific">Falco tinnunculus</name>
    <name type="common">Common kestrel</name>
    <dbReference type="NCBI Taxonomy" id="100819"/>
    <lineage>
        <taxon>Eukaryota</taxon>
        <taxon>Metazoa</taxon>
        <taxon>Chordata</taxon>
        <taxon>Craniata</taxon>
        <taxon>Vertebrata</taxon>
        <taxon>Euteleostomi</taxon>
        <taxon>Archelosauria</taxon>
        <taxon>Archosauria</taxon>
        <taxon>Dinosauria</taxon>
        <taxon>Saurischia</taxon>
        <taxon>Theropoda</taxon>
        <taxon>Coelurosauria</taxon>
        <taxon>Aves</taxon>
        <taxon>Neognathae</taxon>
        <taxon>Neoaves</taxon>
        <taxon>Telluraves</taxon>
        <taxon>Australaves</taxon>
        <taxon>Falconiformes</taxon>
        <taxon>Falconidae</taxon>
        <taxon>Falco</taxon>
    </lineage>
</organism>
<keyword evidence="3" id="KW-1185">Reference proteome</keyword>
<feature type="chain" id="PRO_5034648648" description="Secreted protein" evidence="1">
    <location>
        <begin position="24"/>
        <end position="70"/>
    </location>
</feature>
<proteinExistence type="predicted"/>
<protein>
    <recommendedName>
        <fullName evidence="4">Secreted protein</fullName>
    </recommendedName>
</protein>
<evidence type="ECO:0000256" key="1">
    <source>
        <dbReference type="SAM" id="SignalP"/>
    </source>
</evidence>
<dbReference type="Proteomes" id="UP000694562">
    <property type="component" value="Unplaced"/>
</dbReference>
<evidence type="ECO:0000313" key="3">
    <source>
        <dbReference type="Proteomes" id="UP000694562"/>
    </source>
</evidence>
<name>A0A8C4XTT0_FALTI</name>
<evidence type="ECO:0008006" key="4">
    <source>
        <dbReference type="Google" id="ProtNLM"/>
    </source>
</evidence>
<dbReference type="Ensembl" id="ENSFTIT00000022222.1">
    <property type="protein sequence ID" value="ENSFTIP00000021336.1"/>
    <property type="gene ID" value="ENSFTIG00000013862.1"/>
</dbReference>
<evidence type="ECO:0000313" key="2">
    <source>
        <dbReference type="Ensembl" id="ENSFTIP00000021336.1"/>
    </source>
</evidence>
<accession>A0A8C4XTT0</accession>
<sequence length="70" mass="8146">MLYPPKSVPVLFLLVGLWWFCEAKHSHTTSDLPVAKRQRFFLPDFHQIAAVTKQMTLLYKISLFCGVLHE</sequence>
<reference evidence="2" key="2">
    <citation type="submission" date="2025-09" db="UniProtKB">
        <authorList>
            <consortium name="Ensembl"/>
        </authorList>
    </citation>
    <scope>IDENTIFICATION</scope>
</reference>
<keyword evidence="1" id="KW-0732">Signal</keyword>